<dbReference type="RefSeq" id="WP_343883354.1">
    <property type="nucleotide sequence ID" value="NZ_BAAAFO010000004.1"/>
</dbReference>
<comment type="caution">
    <text evidence="1">The sequence shown here is derived from an EMBL/GenBank/DDBJ whole genome shotgun (WGS) entry which is preliminary data.</text>
</comment>
<keyword evidence="2" id="KW-1185">Reference proteome</keyword>
<dbReference type="EMBL" id="BAAAFO010000004">
    <property type="protein sequence ID" value="GAA0260492.1"/>
    <property type="molecule type" value="Genomic_DNA"/>
</dbReference>
<gene>
    <name evidence="1" type="ORF">GCM10009126_27420</name>
</gene>
<organism evidence="1 2">
    <name type="scientific">Rhodanobacter caeni</name>
    <dbReference type="NCBI Taxonomy" id="657654"/>
    <lineage>
        <taxon>Bacteria</taxon>
        <taxon>Pseudomonadati</taxon>
        <taxon>Pseudomonadota</taxon>
        <taxon>Gammaproteobacteria</taxon>
        <taxon>Lysobacterales</taxon>
        <taxon>Rhodanobacteraceae</taxon>
        <taxon>Rhodanobacter</taxon>
    </lineage>
</organism>
<reference evidence="2" key="1">
    <citation type="journal article" date="2019" name="Int. J. Syst. Evol. Microbiol.">
        <title>The Global Catalogue of Microorganisms (GCM) 10K type strain sequencing project: providing services to taxonomists for standard genome sequencing and annotation.</title>
        <authorList>
            <consortium name="The Broad Institute Genomics Platform"/>
            <consortium name="The Broad Institute Genome Sequencing Center for Infectious Disease"/>
            <person name="Wu L."/>
            <person name="Ma J."/>
        </authorList>
    </citation>
    <scope>NUCLEOTIDE SEQUENCE [LARGE SCALE GENOMIC DNA]</scope>
    <source>
        <strain evidence="2">JCM 16242</strain>
    </source>
</reference>
<evidence type="ECO:0000313" key="1">
    <source>
        <dbReference type="EMBL" id="GAA0260492.1"/>
    </source>
</evidence>
<protein>
    <submittedName>
        <fullName evidence="1">Uncharacterized protein</fullName>
    </submittedName>
</protein>
<name>A0ABP3EDV5_9GAMM</name>
<dbReference type="Proteomes" id="UP001500657">
    <property type="component" value="Unassembled WGS sequence"/>
</dbReference>
<evidence type="ECO:0000313" key="2">
    <source>
        <dbReference type="Proteomes" id="UP001500657"/>
    </source>
</evidence>
<accession>A0ABP3EDV5</accession>
<proteinExistence type="predicted"/>
<sequence>MSHEYLIGTMHPKVPSIHLDRLAFIAQFGTEAELLAKVRERLRQAIGERKA</sequence>